<proteinExistence type="predicted"/>
<dbReference type="InterPro" id="IPR045155">
    <property type="entry name" value="Beta-lactam_cat"/>
</dbReference>
<name>A0ABV6V254_9ACTN</name>
<reference evidence="1 2" key="1">
    <citation type="submission" date="2024-09" db="EMBL/GenBank/DDBJ databases">
        <authorList>
            <person name="Lee S.D."/>
        </authorList>
    </citation>
    <scope>NUCLEOTIDE SEQUENCE [LARGE SCALE GENOMIC DNA]</scope>
    <source>
        <strain evidence="1 2">N1-1</strain>
    </source>
</reference>
<dbReference type="Pfam" id="PF13354">
    <property type="entry name" value="Beta-lactamase2"/>
    <property type="match status" value="1"/>
</dbReference>
<gene>
    <name evidence="1" type="ORF">ACEZDG_00750</name>
</gene>
<organism evidence="1 2">
    <name type="scientific">Streptacidiphilus alkalitolerans</name>
    <dbReference type="NCBI Taxonomy" id="3342712"/>
    <lineage>
        <taxon>Bacteria</taxon>
        <taxon>Bacillati</taxon>
        <taxon>Actinomycetota</taxon>
        <taxon>Actinomycetes</taxon>
        <taxon>Kitasatosporales</taxon>
        <taxon>Streptomycetaceae</taxon>
        <taxon>Streptacidiphilus</taxon>
    </lineage>
</organism>
<dbReference type="InterPro" id="IPR000871">
    <property type="entry name" value="Beta-lactam_class-A"/>
</dbReference>
<sequence>MSKRSRGRRRRAKPRSRSRAGILYAVVGVTAVAVLTAVLLNQSAPAGTAVSSSDGLSPSVQPSGGSGGTASAKPSATATEPARKPTAKATKAASVAGTDTLRDAVSRAAGATSVAVTDLTTGRTLDYGGAGHGFACASIAKLDVLATLLLEDQDKGTELTAAEQALATKMIEHSDNAAADSLYTTLGKAPGMDAANKRFGMTSTHSGEGILWGVTTTTAADQVTLLRQVFTSSSLLSTASRAYIQGLLSQVESDQRWGVSAAATSDDYELKNGWLPRSTTGLWVVNSTGRVDRDGHQLLISVLSDGNPTMDQGIDLIESVAKAAAEALLPG</sequence>
<keyword evidence="2" id="KW-1185">Reference proteome</keyword>
<dbReference type="PANTHER" id="PTHR35333:SF3">
    <property type="entry name" value="BETA-LACTAMASE-TYPE TRANSPEPTIDASE FOLD CONTAINING PROTEIN"/>
    <property type="match status" value="1"/>
</dbReference>
<dbReference type="SUPFAM" id="SSF56601">
    <property type="entry name" value="beta-lactamase/transpeptidase-like"/>
    <property type="match status" value="1"/>
</dbReference>
<evidence type="ECO:0000313" key="1">
    <source>
        <dbReference type="EMBL" id="MFC1407802.1"/>
    </source>
</evidence>
<keyword evidence="1" id="KW-0378">Hydrolase</keyword>
<comment type="caution">
    <text evidence="1">The sequence shown here is derived from an EMBL/GenBank/DDBJ whole genome shotgun (WGS) entry which is preliminary data.</text>
</comment>
<dbReference type="PANTHER" id="PTHR35333">
    <property type="entry name" value="BETA-LACTAMASE"/>
    <property type="match status" value="1"/>
</dbReference>
<dbReference type="Gene3D" id="3.40.710.10">
    <property type="entry name" value="DD-peptidase/beta-lactamase superfamily"/>
    <property type="match status" value="1"/>
</dbReference>
<accession>A0ABV6V254</accession>
<evidence type="ECO:0000313" key="2">
    <source>
        <dbReference type="Proteomes" id="UP001592582"/>
    </source>
</evidence>
<dbReference type="InterPro" id="IPR012338">
    <property type="entry name" value="Beta-lactam/transpept-like"/>
</dbReference>
<dbReference type="EMBL" id="JBHEZX010000001">
    <property type="protein sequence ID" value="MFC1407802.1"/>
    <property type="molecule type" value="Genomic_DNA"/>
</dbReference>
<dbReference type="Proteomes" id="UP001592582">
    <property type="component" value="Unassembled WGS sequence"/>
</dbReference>
<protein>
    <submittedName>
        <fullName evidence="1">Serine hydrolase</fullName>
    </submittedName>
</protein>
<dbReference type="GO" id="GO:0016787">
    <property type="term" value="F:hydrolase activity"/>
    <property type="evidence" value="ECO:0007669"/>
    <property type="project" value="UniProtKB-KW"/>
</dbReference>